<evidence type="ECO:0000313" key="2">
    <source>
        <dbReference type="Proteomes" id="UP000632125"/>
    </source>
</evidence>
<dbReference type="RefSeq" id="WP_190868207.1">
    <property type="nucleotide sequence ID" value="NZ_JACXIY010000074.1"/>
</dbReference>
<organism evidence="1 2">
    <name type="scientific">Paenibacillus arenilitoris</name>
    <dbReference type="NCBI Taxonomy" id="2772299"/>
    <lineage>
        <taxon>Bacteria</taxon>
        <taxon>Bacillati</taxon>
        <taxon>Bacillota</taxon>
        <taxon>Bacilli</taxon>
        <taxon>Bacillales</taxon>
        <taxon>Paenibacillaceae</taxon>
        <taxon>Paenibacillus</taxon>
    </lineage>
</organism>
<accession>A0A927CRU2</accession>
<protein>
    <recommendedName>
        <fullName evidence="3">DUF4183 domain-containing protein</fullName>
    </recommendedName>
</protein>
<reference evidence="1" key="1">
    <citation type="submission" date="2020-09" db="EMBL/GenBank/DDBJ databases">
        <title>A novel bacterium of genus Paenibacillus, isolated from South China Sea.</title>
        <authorList>
            <person name="Huang H."/>
            <person name="Mo K."/>
            <person name="Hu Y."/>
        </authorList>
    </citation>
    <scope>NUCLEOTIDE SEQUENCE</scope>
    <source>
        <strain evidence="1">IB182493</strain>
    </source>
</reference>
<proteinExistence type="predicted"/>
<keyword evidence="2" id="KW-1185">Reference proteome</keyword>
<evidence type="ECO:0000313" key="1">
    <source>
        <dbReference type="EMBL" id="MBD2872984.1"/>
    </source>
</evidence>
<dbReference type="AlphaFoldDB" id="A0A927CRU2"/>
<gene>
    <name evidence="1" type="ORF">IDH41_30935</name>
</gene>
<dbReference type="EMBL" id="JACXIY010000074">
    <property type="protein sequence ID" value="MBD2872984.1"/>
    <property type="molecule type" value="Genomic_DNA"/>
</dbReference>
<name>A0A927CRU2_9BACL</name>
<comment type="caution">
    <text evidence="1">The sequence shown here is derived from an EMBL/GenBank/DDBJ whole genome shotgun (WGS) entry which is preliminary data.</text>
</comment>
<dbReference type="Proteomes" id="UP000632125">
    <property type="component" value="Unassembled WGS sequence"/>
</dbReference>
<sequence>MAKRVKPPILGPKGKSRVLLKKGPGARALQNGPTLNRLTVLWVNGNGVPFDTTGFNAALYRGNTLVQTARFDRYGVVFFSNVPTITTVSYTVQLYNNAGIIYRTRTIPAEVEAFAVIG</sequence>
<evidence type="ECO:0008006" key="3">
    <source>
        <dbReference type="Google" id="ProtNLM"/>
    </source>
</evidence>